<proteinExistence type="predicted"/>
<reference evidence="1" key="1">
    <citation type="submission" date="2023-03" db="EMBL/GenBank/DDBJ databases">
        <title>Actinorhabdospora filicis NBRC 111898.</title>
        <authorList>
            <person name="Ichikawa N."/>
            <person name="Sato H."/>
            <person name="Tonouchi N."/>
        </authorList>
    </citation>
    <scope>NUCLEOTIDE SEQUENCE</scope>
    <source>
        <strain evidence="1">NBRC 111898</strain>
    </source>
</reference>
<dbReference type="EMBL" id="BSTX01000001">
    <property type="protein sequence ID" value="GLZ77330.1"/>
    <property type="molecule type" value="Genomic_DNA"/>
</dbReference>
<evidence type="ECO:0000313" key="2">
    <source>
        <dbReference type="Proteomes" id="UP001165079"/>
    </source>
</evidence>
<dbReference type="RefSeq" id="WP_285662451.1">
    <property type="nucleotide sequence ID" value="NZ_BSTX01000001.1"/>
</dbReference>
<accession>A0A9W6WA67</accession>
<gene>
    <name evidence="1" type="ORF">Afil01_21370</name>
</gene>
<comment type="caution">
    <text evidence="1">The sequence shown here is derived from an EMBL/GenBank/DDBJ whole genome shotgun (WGS) entry which is preliminary data.</text>
</comment>
<evidence type="ECO:0000313" key="1">
    <source>
        <dbReference type="EMBL" id="GLZ77330.1"/>
    </source>
</evidence>
<protein>
    <submittedName>
        <fullName evidence="1">Uncharacterized protein</fullName>
    </submittedName>
</protein>
<dbReference type="AlphaFoldDB" id="A0A9W6WA67"/>
<name>A0A9W6WA67_9ACTN</name>
<dbReference type="Proteomes" id="UP001165079">
    <property type="component" value="Unassembled WGS sequence"/>
</dbReference>
<keyword evidence="2" id="KW-1185">Reference proteome</keyword>
<organism evidence="1 2">
    <name type="scientific">Actinorhabdospora filicis</name>
    <dbReference type="NCBI Taxonomy" id="1785913"/>
    <lineage>
        <taxon>Bacteria</taxon>
        <taxon>Bacillati</taxon>
        <taxon>Actinomycetota</taxon>
        <taxon>Actinomycetes</taxon>
        <taxon>Micromonosporales</taxon>
        <taxon>Micromonosporaceae</taxon>
        <taxon>Actinorhabdospora</taxon>
    </lineage>
</organism>
<sequence>MSLLDRVAASEAARDYLLWHGDFDPEATEHVEPIRLPSGTAMTPIAGDGSGGTYFLIGEAGTGGDDRPVLYADSEGGAVYLADTLSDCLELIIGLPYWHDCLRIGPIDLDEAETEYLEAVYEPHEDGARDLRDGRAAALAGLGLREVPGQELLARFHAAAIGDGELPVGPEGNSYEPLAH</sequence>